<dbReference type="InterPro" id="IPR036388">
    <property type="entry name" value="WH-like_DNA-bd_sf"/>
</dbReference>
<dbReference type="GO" id="GO:0003700">
    <property type="term" value="F:DNA-binding transcription factor activity"/>
    <property type="evidence" value="ECO:0007669"/>
    <property type="project" value="InterPro"/>
</dbReference>
<sequence>MSDDDFQTAFWSAKHALAVAAAAAYAEHGVYEGQQFILRCLWAEDGLAPGEVARRLGLATPTVTRATTRMEAAGLVRRAPHPTDRRLVCLHLTDRGRELEHRIEEAGAQLTERALAGFTAAERVAVLDALRRIERNLDRGTAQA</sequence>
<dbReference type="PROSITE" id="PS50995">
    <property type="entry name" value="HTH_MARR_2"/>
    <property type="match status" value="1"/>
</dbReference>
<protein>
    <recommendedName>
        <fullName evidence="4">HTH marR-type domain-containing protein</fullName>
    </recommendedName>
</protein>
<keyword evidence="6" id="KW-1185">Reference proteome</keyword>
<evidence type="ECO:0000313" key="6">
    <source>
        <dbReference type="Proteomes" id="UP000431401"/>
    </source>
</evidence>
<evidence type="ECO:0000313" key="5">
    <source>
        <dbReference type="EMBL" id="MQY29457.1"/>
    </source>
</evidence>
<evidence type="ECO:0000256" key="2">
    <source>
        <dbReference type="ARBA" id="ARBA00023125"/>
    </source>
</evidence>
<comment type="caution">
    <text evidence="5">The sequence shown here is derived from an EMBL/GenBank/DDBJ whole genome shotgun (WGS) entry which is preliminary data.</text>
</comment>
<dbReference type="RefSeq" id="WP_153346340.1">
    <property type="nucleotide sequence ID" value="NZ_WEGI01000011.1"/>
</dbReference>
<dbReference type="Pfam" id="PF01047">
    <property type="entry name" value="MarR"/>
    <property type="match status" value="1"/>
</dbReference>
<dbReference type="InterPro" id="IPR000835">
    <property type="entry name" value="HTH_MarR-typ"/>
</dbReference>
<evidence type="ECO:0000259" key="4">
    <source>
        <dbReference type="PROSITE" id="PS50995"/>
    </source>
</evidence>
<gene>
    <name evidence="5" type="ORF">NRB56_50470</name>
</gene>
<dbReference type="Proteomes" id="UP000431401">
    <property type="component" value="Unassembled WGS sequence"/>
</dbReference>
<reference evidence="5 6" key="1">
    <citation type="submission" date="2019-10" db="EMBL/GenBank/DDBJ databases">
        <title>Nocardia macrotermitis sp. nov. and Nocardia aurantia sp. nov., isolated from the gut of fungus growing-termite Macrotermes natalensis.</title>
        <authorList>
            <person name="Benndorf R."/>
            <person name="Schwitalla J."/>
            <person name="Martin K."/>
            <person name="De Beer W."/>
            <person name="Kaster A.-K."/>
            <person name="Vollmers J."/>
            <person name="Poulsen M."/>
            <person name="Beemelmanns C."/>
        </authorList>
    </citation>
    <scope>NUCLEOTIDE SEQUENCE [LARGE SCALE GENOMIC DNA]</scope>
    <source>
        <strain evidence="5 6">RB56</strain>
    </source>
</reference>
<dbReference type="PRINTS" id="PR00598">
    <property type="entry name" value="HTHMARR"/>
</dbReference>
<keyword evidence="2" id="KW-0238">DNA-binding</keyword>
<name>A0A7K0DVC1_9NOCA</name>
<dbReference type="OrthoDB" id="3177763at2"/>
<dbReference type="SUPFAM" id="SSF46785">
    <property type="entry name" value="Winged helix' DNA-binding domain"/>
    <property type="match status" value="1"/>
</dbReference>
<dbReference type="PANTHER" id="PTHR33164:SF43">
    <property type="entry name" value="HTH-TYPE TRANSCRIPTIONAL REPRESSOR YETL"/>
    <property type="match status" value="1"/>
</dbReference>
<dbReference type="InterPro" id="IPR036390">
    <property type="entry name" value="WH_DNA-bd_sf"/>
</dbReference>
<dbReference type="InterPro" id="IPR023187">
    <property type="entry name" value="Tscrpt_reg_MarR-type_CS"/>
</dbReference>
<dbReference type="PANTHER" id="PTHR33164">
    <property type="entry name" value="TRANSCRIPTIONAL REGULATOR, MARR FAMILY"/>
    <property type="match status" value="1"/>
</dbReference>
<dbReference type="InterPro" id="IPR039422">
    <property type="entry name" value="MarR/SlyA-like"/>
</dbReference>
<keyword evidence="3" id="KW-0804">Transcription</keyword>
<dbReference type="GO" id="GO:0006950">
    <property type="term" value="P:response to stress"/>
    <property type="evidence" value="ECO:0007669"/>
    <property type="project" value="TreeGrafter"/>
</dbReference>
<accession>A0A7K0DVC1</accession>
<dbReference type="PROSITE" id="PS01117">
    <property type="entry name" value="HTH_MARR_1"/>
    <property type="match status" value="1"/>
</dbReference>
<organism evidence="5 6">
    <name type="scientific">Nocardia aurantia</name>
    <dbReference type="NCBI Taxonomy" id="2585199"/>
    <lineage>
        <taxon>Bacteria</taxon>
        <taxon>Bacillati</taxon>
        <taxon>Actinomycetota</taxon>
        <taxon>Actinomycetes</taxon>
        <taxon>Mycobacteriales</taxon>
        <taxon>Nocardiaceae</taxon>
        <taxon>Nocardia</taxon>
    </lineage>
</organism>
<proteinExistence type="predicted"/>
<keyword evidence="1" id="KW-0805">Transcription regulation</keyword>
<dbReference type="AlphaFoldDB" id="A0A7K0DVC1"/>
<evidence type="ECO:0000256" key="3">
    <source>
        <dbReference type="ARBA" id="ARBA00023163"/>
    </source>
</evidence>
<dbReference type="GO" id="GO:0003677">
    <property type="term" value="F:DNA binding"/>
    <property type="evidence" value="ECO:0007669"/>
    <property type="project" value="UniProtKB-KW"/>
</dbReference>
<feature type="domain" description="HTH marR-type" evidence="4">
    <location>
        <begin position="1"/>
        <end position="135"/>
    </location>
</feature>
<dbReference type="EMBL" id="WEGI01000011">
    <property type="protein sequence ID" value="MQY29457.1"/>
    <property type="molecule type" value="Genomic_DNA"/>
</dbReference>
<dbReference type="SMART" id="SM00347">
    <property type="entry name" value="HTH_MARR"/>
    <property type="match status" value="1"/>
</dbReference>
<dbReference type="Gene3D" id="1.10.10.10">
    <property type="entry name" value="Winged helix-like DNA-binding domain superfamily/Winged helix DNA-binding domain"/>
    <property type="match status" value="1"/>
</dbReference>
<evidence type="ECO:0000256" key="1">
    <source>
        <dbReference type="ARBA" id="ARBA00023015"/>
    </source>
</evidence>